<name>A0ACD3ALM2_9AGAR</name>
<dbReference type="Proteomes" id="UP000308600">
    <property type="component" value="Unassembled WGS sequence"/>
</dbReference>
<proteinExistence type="predicted"/>
<evidence type="ECO:0000313" key="1">
    <source>
        <dbReference type="EMBL" id="TFK66598.1"/>
    </source>
</evidence>
<dbReference type="EMBL" id="ML208400">
    <property type="protein sequence ID" value="TFK66598.1"/>
    <property type="molecule type" value="Genomic_DNA"/>
</dbReference>
<sequence length="127" mass="14682">MIVVLDTWLRKIRKKPNQDLRKPLTSEYSVYPTGFTVREWNPFRYGKGWSNCKFVKCRTSYGSSISLWYPFSAELASEMALDRGFILVLFLMCLLSFASTLRMRSSSSTLWPVIFERGTAIIFTATV</sequence>
<organism evidence="1 2">
    <name type="scientific">Pluteus cervinus</name>
    <dbReference type="NCBI Taxonomy" id="181527"/>
    <lineage>
        <taxon>Eukaryota</taxon>
        <taxon>Fungi</taxon>
        <taxon>Dikarya</taxon>
        <taxon>Basidiomycota</taxon>
        <taxon>Agaricomycotina</taxon>
        <taxon>Agaricomycetes</taxon>
        <taxon>Agaricomycetidae</taxon>
        <taxon>Agaricales</taxon>
        <taxon>Pluteineae</taxon>
        <taxon>Pluteaceae</taxon>
        <taxon>Pluteus</taxon>
    </lineage>
</organism>
<keyword evidence="2" id="KW-1185">Reference proteome</keyword>
<reference evidence="1 2" key="1">
    <citation type="journal article" date="2019" name="Nat. Ecol. Evol.">
        <title>Megaphylogeny resolves global patterns of mushroom evolution.</title>
        <authorList>
            <person name="Varga T."/>
            <person name="Krizsan K."/>
            <person name="Foldi C."/>
            <person name="Dima B."/>
            <person name="Sanchez-Garcia M."/>
            <person name="Sanchez-Ramirez S."/>
            <person name="Szollosi G.J."/>
            <person name="Szarkandi J.G."/>
            <person name="Papp V."/>
            <person name="Albert L."/>
            <person name="Andreopoulos W."/>
            <person name="Angelini C."/>
            <person name="Antonin V."/>
            <person name="Barry K.W."/>
            <person name="Bougher N.L."/>
            <person name="Buchanan P."/>
            <person name="Buyck B."/>
            <person name="Bense V."/>
            <person name="Catcheside P."/>
            <person name="Chovatia M."/>
            <person name="Cooper J."/>
            <person name="Damon W."/>
            <person name="Desjardin D."/>
            <person name="Finy P."/>
            <person name="Geml J."/>
            <person name="Haridas S."/>
            <person name="Hughes K."/>
            <person name="Justo A."/>
            <person name="Karasinski D."/>
            <person name="Kautmanova I."/>
            <person name="Kiss B."/>
            <person name="Kocsube S."/>
            <person name="Kotiranta H."/>
            <person name="LaButti K.M."/>
            <person name="Lechner B.E."/>
            <person name="Liimatainen K."/>
            <person name="Lipzen A."/>
            <person name="Lukacs Z."/>
            <person name="Mihaltcheva S."/>
            <person name="Morgado L.N."/>
            <person name="Niskanen T."/>
            <person name="Noordeloos M.E."/>
            <person name="Ohm R.A."/>
            <person name="Ortiz-Santana B."/>
            <person name="Ovrebo C."/>
            <person name="Racz N."/>
            <person name="Riley R."/>
            <person name="Savchenko A."/>
            <person name="Shiryaev A."/>
            <person name="Soop K."/>
            <person name="Spirin V."/>
            <person name="Szebenyi C."/>
            <person name="Tomsovsky M."/>
            <person name="Tulloss R.E."/>
            <person name="Uehling J."/>
            <person name="Grigoriev I.V."/>
            <person name="Vagvolgyi C."/>
            <person name="Papp T."/>
            <person name="Martin F.M."/>
            <person name="Miettinen O."/>
            <person name="Hibbett D.S."/>
            <person name="Nagy L.G."/>
        </authorList>
    </citation>
    <scope>NUCLEOTIDE SEQUENCE [LARGE SCALE GENOMIC DNA]</scope>
    <source>
        <strain evidence="1 2">NL-1719</strain>
    </source>
</reference>
<accession>A0ACD3ALM2</accession>
<evidence type="ECO:0000313" key="2">
    <source>
        <dbReference type="Proteomes" id="UP000308600"/>
    </source>
</evidence>
<protein>
    <submittedName>
        <fullName evidence="1">Uncharacterized protein</fullName>
    </submittedName>
</protein>
<gene>
    <name evidence="1" type="ORF">BDN72DRAFT_141675</name>
</gene>